<dbReference type="InterPro" id="IPR010095">
    <property type="entry name" value="Cas12f1-like_TNB"/>
</dbReference>
<dbReference type="Pfam" id="PF07282">
    <property type="entry name" value="Cas12f1-like_TNB"/>
    <property type="match status" value="1"/>
</dbReference>
<gene>
    <name evidence="3" type="ORF">F6J89_29485</name>
</gene>
<dbReference type="EMBL" id="JAAHFQ010000882">
    <property type="protein sequence ID" value="NER31634.1"/>
    <property type="molecule type" value="Genomic_DNA"/>
</dbReference>
<organism evidence="3">
    <name type="scientific">Symploca sp. SIO1C4</name>
    <dbReference type="NCBI Taxonomy" id="2607765"/>
    <lineage>
        <taxon>Bacteria</taxon>
        <taxon>Bacillati</taxon>
        <taxon>Cyanobacteriota</taxon>
        <taxon>Cyanophyceae</taxon>
        <taxon>Coleofasciculales</taxon>
        <taxon>Coleofasciculaceae</taxon>
        <taxon>Symploca</taxon>
    </lineage>
</organism>
<reference evidence="3" key="1">
    <citation type="submission" date="2019-11" db="EMBL/GenBank/DDBJ databases">
        <title>Genomic insights into an expanded diversity of filamentous marine cyanobacteria reveals the extraordinary biosynthetic potential of Moorea and Okeania.</title>
        <authorList>
            <person name="Ferreira Leao T."/>
            <person name="Wang M."/>
            <person name="Moss N."/>
            <person name="Da Silva R."/>
            <person name="Sanders J."/>
            <person name="Nurk S."/>
            <person name="Gurevich A."/>
            <person name="Humphrey G."/>
            <person name="Reher R."/>
            <person name="Zhu Q."/>
            <person name="Belda-Ferre P."/>
            <person name="Glukhov E."/>
            <person name="Rex R."/>
            <person name="Dorrestein P.C."/>
            <person name="Knight R."/>
            <person name="Pevzner P."/>
            <person name="Gerwick W.H."/>
            <person name="Gerwick L."/>
        </authorList>
    </citation>
    <scope>NUCLEOTIDE SEQUENCE</scope>
    <source>
        <strain evidence="3">SIO1C4</strain>
    </source>
</reference>
<dbReference type="GO" id="GO:0003677">
    <property type="term" value="F:DNA binding"/>
    <property type="evidence" value="ECO:0007669"/>
    <property type="project" value="UniProtKB-KW"/>
</dbReference>
<name>A0A6B3NN25_9CYAN</name>
<evidence type="ECO:0000259" key="2">
    <source>
        <dbReference type="Pfam" id="PF07282"/>
    </source>
</evidence>
<dbReference type="AlphaFoldDB" id="A0A6B3NN25"/>
<protein>
    <submittedName>
        <fullName evidence="3">Transposase</fullName>
    </submittedName>
</protein>
<proteinExistence type="predicted"/>
<sequence>MDRWYPSSKTCHNCGNVQPMPLSERTYECGECGQTTERDLNAALNLASVPIGKLKPLEP</sequence>
<accession>A0A6B3NN25</accession>
<feature type="domain" description="Cas12f1-like TNB" evidence="2">
    <location>
        <begin position="2"/>
        <end position="46"/>
    </location>
</feature>
<comment type="caution">
    <text evidence="3">The sequence shown here is derived from an EMBL/GenBank/DDBJ whole genome shotgun (WGS) entry which is preliminary data.</text>
</comment>
<keyword evidence="1" id="KW-0238">DNA-binding</keyword>
<evidence type="ECO:0000256" key="1">
    <source>
        <dbReference type="ARBA" id="ARBA00023125"/>
    </source>
</evidence>
<evidence type="ECO:0000313" key="3">
    <source>
        <dbReference type="EMBL" id="NER31634.1"/>
    </source>
</evidence>